<accession>A0A2Z5G185</accession>
<dbReference type="Proteomes" id="UP000253606">
    <property type="component" value="Chromosome"/>
</dbReference>
<reference evidence="1 2" key="1">
    <citation type="journal article" date="2018" name="Front. Microbiol.">
        <title>Hydrolytic Capabilities as a Key to Environmental Success: Chitinolytic and Cellulolytic Acidobacteria From Acidic Sub-arctic Soils and Boreal Peatlands.</title>
        <authorList>
            <person name="Belova S.E."/>
            <person name="Ravin N.V."/>
            <person name="Pankratov T.A."/>
            <person name="Rakitin A.L."/>
            <person name="Ivanova A.A."/>
            <person name="Beletsky A.V."/>
            <person name="Mardanov A.V."/>
            <person name="Sinninghe Damste J.S."/>
            <person name="Dedysh S.N."/>
        </authorList>
    </citation>
    <scope>NUCLEOTIDE SEQUENCE [LARGE SCALE GENOMIC DNA]</scope>
    <source>
        <strain evidence="1 2">SBC82</strain>
    </source>
</reference>
<name>A0A2Z5G185_9BACT</name>
<keyword evidence="2" id="KW-1185">Reference proteome</keyword>
<dbReference type="KEGG" id="abas:ACPOL_3100"/>
<proteinExistence type="predicted"/>
<evidence type="ECO:0000313" key="1">
    <source>
        <dbReference type="EMBL" id="AXC12395.1"/>
    </source>
</evidence>
<sequence>MDQPSVGDLDSLDRERLVALVLEHQATLTALIKARDLELRLLEAEFDAHRHMLSQQADGLRSRSEHIEHLKLMVDKFRHMIFGTKSERSSSG</sequence>
<dbReference type="AlphaFoldDB" id="A0A2Z5G185"/>
<dbReference type="EMBL" id="CP030840">
    <property type="protein sequence ID" value="AXC12395.1"/>
    <property type="molecule type" value="Genomic_DNA"/>
</dbReference>
<protein>
    <submittedName>
        <fullName evidence="1">Uncharacterized protein</fullName>
    </submittedName>
</protein>
<evidence type="ECO:0000313" key="2">
    <source>
        <dbReference type="Proteomes" id="UP000253606"/>
    </source>
</evidence>
<organism evidence="1 2">
    <name type="scientific">Acidisarcina polymorpha</name>
    <dbReference type="NCBI Taxonomy" id="2211140"/>
    <lineage>
        <taxon>Bacteria</taxon>
        <taxon>Pseudomonadati</taxon>
        <taxon>Acidobacteriota</taxon>
        <taxon>Terriglobia</taxon>
        <taxon>Terriglobales</taxon>
        <taxon>Acidobacteriaceae</taxon>
        <taxon>Acidisarcina</taxon>
    </lineage>
</organism>
<gene>
    <name evidence="1" type="ORF">ACPOL_3100</name>
</gene>